<keyword evidence="18" id="KW-1185">Reference proteome</keyword>
<evidence type="ECO:0000256" key="10">
    <source>
        <dbReference type="ARBA" id="ARBA00030997"/>
    </source>
</evidence>
<evidence type="ECO:0000256" key="14">
    <source>
        <dbReference type="ARBA" id="ARBA00049107"/>
    </source>
</evidence>
<comment type="catalytic activity">
    <reaction evidence="13">
        <text>S-benzyl-L-cysteinylglycine + H2O = S-benzyl-L-cysteine + glycine</text>
        <dbReference type="Rhea" id="RHEA:62568"/>
        <dbReference type="ChEBI" id="CHEBI:15377"/>
        <dbReference type="ChEBI" id="CHEBI:57305"/>
        <dbReference type="ChEBI" id="CHEBI:145802"/>
        <dbReference type="ChEBI" id="CHEBI:145803"/>
    </reaction>
    <physiologicalReaction direction="left-to-right" evidence="13">
        <dbReference type="Rhea" id="RHEA:62569"/>
    </physiologicalReaction>
</comment>
<dbReference type="AlphaFoldDB" id="A0A8S9WS06"/>
<evidence type="ECO:0000313" key="18">
    <source>
        <dbReference type="Proteomes" id="UP000466442"/>
    </source>
</evidence>
<comment type="function">
    <text evidence="12">Cytosolic metallopeptidase that catalyzes the removal of unsubstituted N-terminal hydrophobic amino acids from various peptides. The presence of Zn(2+) ions is essential for the peptidase activity, and the association with other cofactors can modulate the substrate spectificity of the enzyme. For instance, in the presence of Mn(2+), it displays a specific Cys-Gly hydrolyzing activity of Cys-Gly-S-conjugates. Involved in the metabolism of glutathione and in the degradation of glutathione S-conjugates, which may play a role in the control of the cell redox status.</text>
</comment>
<protein>
    <recommendedName>
        <fullName evidence="2">Cytosol aminopeptidase</fullName>
        <ecNumber evidence="7">3.4.13.23</ecNumber>
    </recommendedName>
    <alternativeName>
        <fullName evidence="10">Cysteinylglycine-S-conjugate dipeptidase</fullName>
    </alternativeName>
    <alternativeName>
        <fullName evidence="11">Leucine aminopeptidase 3</fullName>
    </alternativeName>
    <alternativeName>
        <fullName evidence="9">Proline aminopeptidase</fullName>
    </alternativeName>
    <alternativeName>
        <fullName evidence="8">Prolyl aminopeptidase</fullName>
    </alternativeName>
</protein>
<evidence type="ECO:0000259" key="16">
    <source>
        <dbReference type="Pfam" id="PF02789"/>
    </source>
</evidence>
<dbReference type="InterPro" id="IPR011356">
    <property type="entry name" value="Leucine_aapep/pepB"/>
</dbReference>
<evidence type="ECO:0000256" key="7">
    <source>
        <dbReference type="ARBA" id="ARBA00023625"/>
    </source>
</evidence>
<dbReference type="Gene3D" id="3.40.630.10">
    <property type="entry name" value="Zn peptidases"/>
    <property type="match status" value="1"/>
</dbReference>
<dbReference type="PANTHER" id="PTHR11963:SF16">
    <property type="entry name" value="CYTOSOL AMINOPEPTIDASE"/>
    <property type="match status" value="1"/>
</dbReference>
<dbReference type="OrthoDB" id="412814at2759"/>
<evidence type="ECO:0000313" key="17">
    <source>
        <dbReference type="EMBL" id="KAF6198898.1"/>
    </source>
</evidence>
<dbReference type="GO" id="GO:0070006">
    <property type="term" value="F:metalloaminopeptidase activity"/>
    <property type="evidence" value="ECO:0007669"/>
    <property type="project" value="InterPro"/>
</dbReference>
<name>A0A8S9WS06_APOLU</name>
<evidence type="ECO:0000256" key="8">
    <source>
        <dbReference type="ARBA" id="ARBA00029605"/>
    </source>
</evidence>
<comment type="similarity">
    <text evidence="1">Belongs to the peptidase M17 family.</text>
</comment>
<dbReference type="Pfam" id="PF02789">
    <property type="entry name" value="Peptidase_M17_N"/>
    <property type="match status" value="1"/>
</dbReference>
<reference evidence="17" key="1">
    <citation type="journal article" date="2021" name="Mol. Ecol. Resour.">
        <title>Apolygus lucorum genome provides insights into omnivorousness and mesophyll feeding.</title>
        <authorList>
            <person name="Liu Y."/>
            <person name="Liu H."/>
            <person name="Wang H."/>
            <person name="Huang T."/>
            <person name="Liu B."/>
            <person name="Yang B."/>
            <person name="Yin L."/>
            <person name="Li B."/>
            <person name="Zhang Y."/>
            <person name="Zhang S."/>
            <person name="Jiang F."/>
            <person name="Zhang X."/>
            <person name="Ren Y."/>
            <person name="Wang B."/>
            <person name="Wang S."/>
            <person name="Lu Y."/>
            <person name="Wu K."/>
            <person name="Fan W."/>
            <person name="Wang G."/>
        </authorList>
    </citation>
    <scope>NUCLEOTIDE SEQUENCE</scope>
    <source>
        <strain evidence="17">12Hb</strain>
    </source>
</reference>
<evidence type="ECO:0000256" key="4">
    <source>
        <dbReference type="ARBA" id="ARBA00022670"/>
    </source>
</evidence>
<evidence type="ECO:0000256" key="11">
    <source>
        <dbReference type="ARBA" id="ARBA00031564"/>
    </source>
</evidence>
<dbReference type="GO" id="GO:0030145">
    <property type="term" value="F:manganese ion binding"/>
    <property type="evidence" value="ECO:0007669"/>
    <property type="project" value="InterPro"/>
</dbReference>
<dbReference type="EMBL" id="WIXP02000015">
    <property type="protein sequence ID" value="KAF6198898.1"/>
    <property type="molecule type" value="Genomic_DNA"/>
</dbReference>
<keyword evidence="4" id="KW-0645">Protease</keyword>
<dbReference type="Proteomes" id="UP000466442">
    <property type="component" value="Unassembled WGS sequence"/>
</dbReference>
<evidence type="ECO:0000256" key="1">
    <source>
        <dbReference type="ARBA" id="ARBA00009528"/>
    </source>
</evidence>
<evidence type="ECO:0000256" key="2">
    <source>
        <dbReference type="ARBA" id="ARBA00014190"/>
    </source>
</evidence>
<dbReference type="CDD" id="cd00433">
    <property type="entry name" value="Peptidase_M17"/>
    <property type="match status" value="1"/>
</dbReference>
<keyword evidence="3" id="KW-0031">Aminopeptidase</keyword>
<dbReference type="GO" id="GO:0005737">
    <property type="term" value="C:cytoplasm"/>
    <property type="evidence" value="ECO:0007669"/>
    <property type="project" value="InterPro"/>
</dbReference>
<comment type="caution">
    <text evidence="17">The sequence shown here is derived from an EMBL/GenBank/DDBJ whole genome shotgun (WGS) entry which is preliminary data.</text>
</comment>
<sequence length="909" mass="99910">MVDSISSQEERVECAICNRSFTRRGIRRHIQSAHPETQSTDGHDVVTTSSLPNNTSIPDYIQEKFVAGFGDRLLNTPGGTSSVWEIRWRRSTRLNGKQYDLPQGAVGRQFTSLLAEEIQAVAEGSRYSEVIFLLCATVLQREKSVKADADVRRMLCKRMEMWRHGKQDELLQEAIRCDRQLVSVRGRGRENMTRVFTRLVTRGKLRDATRLATNRSGGAILNPDSQLEDGKTVLEVLKSKHPPQFLPSPDTFLPANDLPLLVDVNITANHVERAAHRLKGSAGPSGTDAEQWRNLLLRYGSHSTRLREAVAALTRRLANRIVEWDQIRALLARRGVALDKRPGVRPIGVGEVLQRLCAKTMAMVTGEDLREECGADQLLHVERKSTSREQIMSARQKAARNLTKAIRQFSDCISSSNKKGLVLGAYEGCDASELKLTPTASKFDESTGGKLKNLLKGGAGIKKGTAKVFSNIHPEFMSIAVAGLGREGLGDSEKESMDLCKENIRWAAGIGAAALQEEGIQQIFVEEFTNAESAAEGAALAVWKYQAHRRKESQSPTVKLELFEAQDREGWQRGILKAECQNLARKWEETPSNLMTPIILAQAALDTLCPCGVTVEVREKDWLESKKFNAFLSMAKGSCEDPLLLELSYCGSTPDDKPVTFIGKGVTFDSGGTCLKNCEGMSEYRGDMAGAAVLIALFRCVASMALPINIRALIPLCENMIGGMALRPGDVLTARNGKSVVVEDTDNEGRVILVDALNHANMYMPCMVMTIATLTPGIRKALGGGASGVFSTSDAIWRELNRAGGETGDRVWRFPFWKYFTHLVTDYYDADVNNVGLGDGGGPCLGAAFLLEFAPKTDFVHMDITGSGLISSGLGYPYLRKGLMTGRPTRTLTQFLYQLACPHEKGDEC</sequence>
<organism evidence="17 18">
    <name type="scientific">Apolygus lucorum</name>
    <name type="common">Small green plant bug</name>
    <name type="synonym">Lygocoris lucorum</name>
    <dbReference type="NCBI Taxonomy" id="248454"/>
    <lineage>
        <taxon>Eukaryota</taxon>
        <taxon>Metazoa</taxon>
        <taxon>Ecdysozoa</taxon>
        <taxon>Arthropoda</taxon>
        <taxon>Hexapoda</taxon>
        <taxon>Insecta</taxon>
        <taxon>Pterygota</taxon>
        <taxon>Neoptera</taxon>
        <taxon>Paraneoptera</taxon>
        <taxon>Hemiptera</taxon>
        <taxon>Heteroptera</taxon>
        <taxon>Panheteroptera</taxon>
        <taxon>Cimicomorpha</taxon>
        <taxon>Miridae</taxon>
        <taxon>Mirini</taxon>
        <taxon>Apolygus</taxon>
    </lineage>
</organism>
<feature type="domain" description="Cytosol aminopeptidase" evidence="15">
    <location>
        <begin position="582"/>
        <end position="892"/>
    </location>
</feature>
<evidence type="ECO:0000256" key="9">
    <source>
        <dbReference type="ARBA" id="ARBA00030930"/>
    </source>
</evidence>
<dbReference type="SUPFAM" id="SSF52949">
    <property type="entry name" value="Macro domain-like"/>
    <property type="match status" value="1"/>
</dbReference>
<dbReference type="GO" id="GO:0006508">
    <property type="term" value="P:proteolysis"/>
    <property type="evidence" value="ECO:0007669"/>
    <property type="project" value="UniProtKB-KW"/>
</dbReference>
<dbReference type="InterPro" id="IPR043472">
    <property type="entry name" value="Macro_dom-like"/>
</dbReference>
<evidence type="ECO:0000256" key="13">
    <source>
        <dbReference type="ARBA" id="ARBA00047881"/>
    </source>
</evidence>
<comment type="catalytic activity">
    <reaction evidence="6">
        <text>an S-substituted L-cysteinylglycine + H2O = an S-substituted L-cysteine + glycine</text>
        <dbReference type="Rhea" id="RHEA:60444"/>
        <dbReference type="ChEBI" id="CHEBI:15377"/>
        <dbReference type="ChEBI" id="CHEBI:57305"/>
        <dbReference type="ChEBI" id="CHEBI:58717"/>
        <dbReference type="ChEBI" id="CHEBI:143103"/>
        <dbReference type="EC" id="3.4.13.23"/>
    </reaction>
    <physiologicalReaction direction="left-to-right" evidence="6">
        <dbReference type="Rhea" id="RHEA:60445"/>
    </physiologicalReaction>
</comment>
<dbReference type="PANTHER" id="PTHR11963">
    <property type="entry name" value="LEUCINE AMINOPEPTIDASE-RELATED"/>
    <property type="match status" value="1"/>
</dbReference>
<dbReference type="PRINTS" id="PR00481">
    <property type="entry name" value="LAMNOPPTDASE"/>
</dbReference>
<dbReference type="Pfam" id="PF00883">
    <property type="entry name" value="Peptidase_M17"/>
    <property type="match status" value="1"/>
</dbReference>
<dbReference type="Gene3D" id="3.40.220.10">
    <property type="entry name" value="Leucine Aminopeptidase, subunit E, domain 1"/>
    <property type="match status" value="1"/>
</dbReference>
<keyword evidence="5" id="KW-0378">Hydrolase</keyword>
<accession>A0A8S9WS06</accession>
<dbReference type="EC" id="3.4.13.23" evidence="7"/>
<evidence type="ECO:0000256" key="3">
    <source>
        <dbReference type="ARBA" id="ARBA00022438"/>
    </source>
</evidence>
<evidence type="ECO:0000256" key="5">
    <source>
        <dbReference type="ARBA" id="ARBA00022801"/>
    </source>
</evidence>
<dbReference type="InterPro" id="IPR008283">
    <property type="entry name" value="Peptidase_M17_N"/>
</dbReference>
<evidence type="ECO:0000256" key="12">
    <source>
        <dbReference type="ARBA" id="ARBA00045966"/>
    </source>
</evidence>
<dbReference type="SUPFAM" id="SSF53187">
    <property type="entry name" value="Zn-dependent exopeptidases"/>
    <property type="match status" value="1"/>
</dbReference>
<comment type="catalytic activity">
    <reaction evidence="14">
        <text>L-cysteinylglycine + H2O = L-cysteine + glycine</text>
        <dbReference type="Rhea" id="RHEA:28783"/>
        <dbReference type="ChEBI" id="CHEBI:15377"/>
        <dbReference type="ChEBI" id="CHEBI:35235"/>
        <dbReference type="ChEBI" id="CHEBI:57305"/>
        <dbReference type="ChEBI" id="CHEBI:61694"/>
    </reaction>
    <physiologicalReaction direction="left-to-right" evidence="14">
        <dbReference type="Rhea" id="RHEA:28784"/>
    </physiologicalReaction>
</comment>
<evidence type="ECO:0000259" key="15">
    <source>
        <dbReference type="Pfam" id="PF00883"/>
    </source>
</evidence>
<gene>
    <name evidence="17" type="ORF">GE061_006921</name>
</gene>
<feature type="domain" description="Peptidase M17 leucyl aminopeptidase N-terminal" evidence="16">
    <location>
        <begin position="432"/>
        <end position="551"/>
    </location>
</feature>
<proteinExistence type="inferred from homology"/>
<dbReference type="InterPro" id="IPR000819">
    <property type="entry name" value="Peptidase_M17_C"/>
</dbReference>
<evidence type="ECO:0000256" key="6">
    <source>
        <dbReference type="ARBA" id="ARBA00023511"/>
    </source>
</evidence>